<dbReference type="GO" id="GO:0015562">
    <property type="term" value="F:efflux transmembrane transporter activity"/>
    <property type="evidence" value="ECO:0007669"/>
    <property type="project" value="InterPro"/>
</dbReference>
<dbReference type="AlphaFoldDB" id="A0A840RAM8"/>
<evidence type="ECO:0000256" key="8">
    <source>
        <dbReference type="SAM" id="Coils"/>
    </source>
</evidence>
<dbReference type="InterPro" id="IPR003423">
    <property type="entry name" value="OMP_efflux"/>
</dbReference>
<evidence type="ECO:0000313" key="10">
    <source>
        <dbReference type="Proteomes" id="UP000543030"/>
    </source>
</evidence>
<evidence type="ECO:0000256" key="2">
    <source>
        <dbReference type="ARBA" id="ARBA00022448"/>
    </source>
</evidence>
<comment type="function">
    <text evidence="7">CyaE is necessary for transport of calmodulin-sensitive adenylate cyclase-hemolysin (cyclolysin).</text>
</comment>
<organism evidence="9 10">
    <name type="scientific">Silvimonas terrae</name>
    <dbReference type="NCBI Taxonomy" id="300266"/>
    <lineage>
        <taxon>Bacteria</taxon>
        <taxon>Pseudomonadati</taxon>
        <taxon>Pseudomonadota</taxon>
        <taxon>Betaproteobacteria</taxon>
        <taxon>Neisseriales</taxon>
        <taxon>Chitinibacteraceae</taxon>
        <taxon>Silvimonas</taxon>
    </lineage>
</organism>
<keyword evidence="7" id="KW-0354">Hemolysis</keyword>
<keyword evidence="2 7" id="KW-0813">Transport</keyword>
<evidence type="ECO:0000256" key="1">
    <source>
        <dbReference type="ARBA" id="ARBA00007613"/>
    </source>
</evidence>
<accession>A0A840RAM8</accession>
<evidence type="ECO:0000256" key="7">
    <source>
        <dbReference type="PIRNR" id="PIRNR001892"/>
    </source>
</evidence>
<sequence>MFYSFSVKKIQLAPRPFSWSPVRKSALALGILWPLTATSGVSSYPDPLPTDRDLSPVPALADVISSDMACTLAPPGSALTLYQAVERALCQSPKTREAWAAIKSQTAQVGISKSALMPHVNASVQWAKEHTYTEVPNSPDLSSGGGTHFRSDVLALEWVLFDFGARYEEMKSAQQLLVAAQQTHAATLQQVFLQTAADYYEAIAAQAAALSTREMEHAAKQSLDTASARVRGGVAAVSDQLQAQTAYAQANYARVKAEGMASTSLGTLALDMGLSPDGHFELAETQDGPLNDISFIKSLSTLLTDARQQHPVILASQAAVEAALARIKSVRANALPMLTLNGNISRNTQPVNPGPGMDGLSARSKGRYVGIVLSVPLFDGFASAYKIRAADADLEIQKDKLQEAEQQIAQEVWRSYQTFIVSTENLHNTETVLQSARQQYAAASERYRLGIANVLELISAQTSLSTALQQRVQAMAEWRVSRLELAASVGILGAWAIR</sequence>
<dbReference type="RefSeq" id="WP_184096604.1">
    <property type="nucleotide sequence ID" value="NZ_JACHHN010000001.1"/>
</dbReference>
<reference evidence="9 10" key="1">
    <citation type="submission" date="2020-08" db="EMBL/GenBank/DDBJ databases">
        <title>Genomic Encyclopedia of Type Strains, Phase IV (KMG-IV): sequencing the most valuable type-strain genomes for metagenomic binning, comparative biology and taxonomic classification.</title>
        <authorList>
            <person name="Goeker M."/>
        </authorList>
    </citation>
    <scope>NUCLEOTIDE SEQUENCE [LARGE SCALE GENOMIC DNA]</scope>
    <source>
        <strain evidence="9 10">DSM 18233</strain>
    </source>
</reference>
<dbReference type="PANTHER" id="PTHR30026">
    <property type="entry name" value="OUTER MEMBRANE PROTEIN TOLC"/>
    <property type="match status" value="1"/>
</dbReference>
<dbReference type="GO" id="GO:1990281">
    <property type="term" value="C:efflux pump complex"/>
    <property type="evidence" value="ECO:0007669"/>
    <property type="project" value="TreeGrafter"/>
</dbReference>
<dbReference type="SUPFAM" id="SSF56954">
    <property type="entry name" value="Outer membrane efflux proteins (OEP)"/>
    <property type="match status" value="1"/>
</dbReference>
<dbReference type="GO" id="GO:0015288">
    <property type="term" value="F:porin activity"/>
    <property type="evidence" value="ECO:0007669"/>
    <property type="project" value="TreeGrafter"/>
</dbReference>
<comment type="caution">
    <text evidence="9">The sequence shown here is derived from an EMBL/GenBank/DDBJ whole genome shotgun (WGS) entry which is preliminary data.</text>
</comment>
<keyword evidence="10" id="KW-1185">Reference proteome</keyword>
<dbReference type="Gene3D" id="1.20.1600.10">
    <property type="entry name" value="Outer membrane efflux proteins (OEP)"/>
    <property type="match status" value="1"/>
</dbReference>
<dbReference type="PANTHER" id="PTHR30026:SF20">
    <property type="entry name" value="OUTER MEMBRANE PROTEIN TOLC"/>
    <property type="match status" value="1"/>
</dbReference>
<keyword evidence="6 7" id="KW-0998">Cell outer membrane</keyword>
<dbReference type="InterPro" id="IPR028351">
    <property type="entry name" value="CyaE"/>
</dbReference>
<keyword evidence="5 7" id="KW-0472">Membrane</keyword>
<comment type="similarity">
    <text evidence="1 7">Belongs to the outer membrane factor (OMF) (TC 1.B.17) family.</text>
</comment>
<dbReference type="EMBL" id="JACHHN010000001">
    <property type="protein sequence ID" value="MBB5189473.1"/>
    <property type="molecule type" value="Genomic_DNA"/>
</dbReference>
<dbReference type="Proteomes" id="UP000543030">
    <property type="component" value="Unassembled WGS sequence"/>
</dbReference>
<keyword evidence="7" id="KW-0204">Cytolysis</keyword>
<evidence type="ECO:0000256" key="4">
    <source>
        <dbReference type="ARBA" id="ARBA00022692"/>
    </source>
</evidence>
<evidence type="ECO:0000256" key="6">
    <source>
        <dbReference type="ARBA" id="ARBA00023237"/>
    </source>
</evidence>
<dbReference type="GO" id="GO:0009279">
    <property type="term" value="C:cell outer membrane"/>
    <property type="evidence" value="ECO:0007669"/>
    <property type="project" value="UniProtKB-SubCell"/>
</dbReference>
<keyword evidence="8" id="KW-0175">Coiled coil</keyword>
<comment type="subcellular location">
    <subcellularLocation>
        <location evidence="7">Cell outer membrane</location>
        <topology evidence="7">Peripheral membrane protein</topology>
    </subcellularLocation>
</comment>
<dbReference type="InterPro" id="IPR051906">
    <property type="entry name" value="TolC-like"/>
</dbReference>
<evidence type="ECO:0000313" key="9">
    <source>
        <dbReference type="EMBL" id="MBB5189473.1"/>
    </source>
</evidence>
<keyword evidence="3" id="KW-1134">Transmembrane beta strand</keyword>
<dbReference type="GO" id="GO:0031640">
    <property type="term" value="P:killing of cells of another organism"/>
    <property type="evidence" value="ECO:0007669"/>
    <property type="project" value="UniProtKB-KW"/>
</dbReference>
<dbReference type="Pfam" id="PF02321">
    <property type="entry name" value="OEP"/>
    <property type="match status" value="2"/>
</dbReference>
<protein>
    <recommendedName>
        <fullName evidence="7">Protein CyaE</fullName>
    </recommendedName>
</protein>
<name>A0A840RAM8_9NEIS</name>
<gene>
    <name evidence="9" type="ORF">HNQ50_000183</name>
</gene>
<evidence type="ECO:0000256" key="3">
    <source>
        <dbReference type="ARBA" id="ARBA00022452"/>
    </source>
</evidence>
<dbReference type="PIRSF" id="PIRSF001892">
    <property type="entry name" value="CyaE"/>
    <property type="match status" value="1"/>
</dbReference>
<evidence type="ECO:0000256" key="5">
    <source>
        <dbReference type="ARBA" id="ARBA00023136"/>
    </source>
</evidence>
<feature type="coiled-coil region" evidence="8">
    <location>
        <begin position="387"/>
        <end position="446"/>
    </location>
</feature>
<proteinExistence type="inferred from homology"/>
<keyword evidence="4" id="KW-0812">Transmembrane</keyword>